<evidence type="ECO:0000256" key="4">
    <source>
        <dbReference type="ARBA" id="ARBA00022989"/>
    </source>
</evidence>
<name>A0AAW0LMQ6_QUESU</name>
<evidence type="ECO:0000313" key="10">
    <source>
        <dbReference type="Proteomes" id="UP000237347"/>
    </source>
</evidence>
<dbReference type="Gene3D" id="2.60.120.430">
    <property type="entry name" value="Galactose-binding lectin"/>
    <property type="match status" value="1"/>
</dbReference>
<feature type="chain" id="PRO_5043844390" evidence="7">
    <location>
        <begin position="31"/>
        <end position="201"/>
    </location>
</feature>
<dbReference type="FunFam" id="2.60.120.430:FF:000005">
    <property type="entry name" value="Putative receptor-like protein kinase"/>
    <property type="match status" value="1"/>
</dbReference>
<dbReference type="GO" id="GO:0016020">
    <property type="term" value="C:membrane"/>
    <property type="evidence" value="ECO:0007669"/>
    <property type="project" value="UniProtKB-SubCell"/>
</dbReference>
<keyword evidence="5" id="KW-0472">Membrane</keyword>
<evidence type="ECO:0000256" key="7">
    <source>
        <dbReference type="SAM" id="SignalP"/>
    </source>
</evidence>
<comment type="subcellular location">
    <subcellularLocation>
        <location evidence="1">Membrane</location>
        <topology evidence="1">Single-pass membrane protein</topology>
    </subcellularLocation>
</comment>
<evidence type="ECO:0000259" key="8">
    <source>
        <dbReference type="Pfam" id="PF11721"/>
    </source>
</evidence>
<keyword evidence="2" id="KW-0812">Transmembrane</keyword>
<dbReference type="Proteomes" id="UP000237347">
    <property type="component" value="Unassembled WGS sequence"/>
</dbReference>
<dbReference type="InterPro" id="IPR021720">
    <property type="entry name" value="Malectin_dom"/>
</dbReference>
<dbReference type="InterPro" id="IPR045272">
    <property type="entry name" value="ANXUR1/2-like"/>
</dbReference>
<accession>A0AAW0LMQ6</accession>
<evidence type="ECO:0000313" key="9">
    <source>
        <dbReference type="EMBL" id="KAK7852963.1"/>
    </source>
</evidence>
<keyword evidence="6" id="KW-0325">Glycoprotein</keyword>
<comment type="caution">
    <text evidence="9">The sequence shown here is derived from an EMBL/GenBank/DDBJ whole genome shotgun (WGS) entry which is preliminary data.</text>
</comment>
<keyword evidence="3 7" id="KW-0732">Signal</keyword>
<organism evidence="9 10">
    <name type="scientific">Quercus suber</name>
    <name type="common">Cork oak</name>
    <dbReference type="NCBI Taxonomy" id="58331"/>
    <lineage>
        <taxon>Eukaryota</taxon>
        <taxon>Viridiplantae</taxon>
        <taxon>Streptophyta</taxon>
        <taxon>Embryophyta</taxon>
        <taxon>Tracheophyta</taxon>
        <taxon>Spermatophyta</taxon>
        <taxon>Magnoliopsida</taxon>
        <taxon>eudicotyledons</taxon>
        <taxon>Gunneridae</taxon>
        <taxon>Pentapetalae</taxon>
        <taxon>rosids</taxon>
        <taxon>fabids</taxon>
        <taxon>Fagales</taxon>
        <taxon>Fagaceae</taxon>
        <taxon>Quercus</taxon>
    </lineage>
</organism>
<evidence type="ECO:0000256" key="1">
    <source>
        <dbReference type="ARBA" id="ARBA00004167"/>
    </source>
</evidence>
<protein>
    <submittedName>
        <fullName evidence="9">Receptor-like protein kinase</fullName>
    </submittedName>
</protein>
<evidence type="ECO:0000256" key="6">
    <source>
        <dbReference type="ARBA" id="ARBA00023180"/>
    </source>
</evidence>
<evidence type="ECO:0000256" key="2">
    <source>
        <dbReference type="ARBA" id="ARBA00022692"/>
    </source>
</evidence>
<proteinExistence type="predicted"/>
<evidence type="ECO:0000256" key="5">
    <source>
        <dbReference type="ARBA" id="ARBA00023136"/>
    </source>
</evidence>
<dbReference type="AlphaFoldDB" id="A0AAW0LMQ6"/>
<gene>
    <name evidence="9" type="ORF">CFP56_037437</name>
</gene>
<dbReference type="EMBL" id="PKMF04000070">
    <property type="protein sequence ID" value="KAK7852963.1"/>
    <property type="molecule type" value="Genomic_DNA"/>
</dbReference>
<sequence length="201" mass="22721">MEMLHFRKSLFQLCLSLPLYFSSLLLLSSAYTVPDKYFINCGASSNTTVNGQVFVADSNSLSFSTGKSEEVRNTSAWIPELYQTARVYRQPCSYSFEIDQNGTYIVRLHFFAYLSRANLYDALFNVSASGFSLLTNFSIRNSSSFPVIKEYLLTIPQGKFRIQFIPSQDSSLAFVNAIEVFLANETRIIDYAPHVSSARNN</sequence>
<feature type="domain" description="Malectin" evidence="8">
    <location>
        <begin position="37"/>
        <end position="165"/>
    </location>
</feature>
<keyword evidence="10" id="KW-1185">Reference proteome</keyword>
<dbReference type="Pfam" id="PF11721">
    <property type="entry name" value="Malectin"/>
    <property type="match status" value="1"/>
</dbReference>
<reference evidence="9 10" key="1">
    <citation type="journal article" date="2018" name="Sci. Data">
        <title>The draft genome sequence of cork oak.</title>
        <authorList>
            <person name="Ramos A.M."/>
            <person name="Usie A."/>
            <person name="Barbosa P."/>
            <person name="Barros P.M."/>
            <person name="Capote T."/>
            <person name="Chaves I."/>
            <person name="Simoes F."/>
            <person name="Abreu I."/>
            <person name="Carrasquinho I."/>
            <person name="Faro C."/>
            <person name="Guimaraes J.B."/>
            <person name="Mendonca D."/>
            <person name="Nobrega F."/>
            <person name="Rodrigues L."/>
            <person name="Saibo N.J.M."/>
            <person name="Varela M.C."/>
            <person name="Egas C."/>
            <person name="Matos J."/>
            <person name="Miguel C.M."/>
            <person name="Oliveira M.M."/>
            <person name="Ricardo C.P."/>
            <person name="Goncalves S."/>
        </authorList>
    </citation>
    <scope>NUCLEOTIDE SEQUENCE [LARGE SCALE GENOMIC DNA]</scope>
    <source>
        <strain evidence="10">cv. HL8</strain>
    </source>
</reference>
<evidence type="ECO:0000256" key="3">
    <source>
        <dbReference type="ARBA" id="ARBA00022729"/>
    </source>
</evidence>
<keyword evidence="4" id="KW-1133">Transmembrane helix</keyword>
<dbReference type="PANTHER" id="PTHR34590:SF12">
    <property type="entry name" value="CARBOHYDRATE-BINDING PROTEIN OF THE ER PROTEIN"/>
    <property type="match status" value="1"/>
</dbReference>
<dbReference type="GO" id="GO:0004714">
    <property type="term" value="F:transmembrane receptor protein tyrosine kinase activity"/>
    <property type="evidence" value="ECO:0007669"/>
    <property type="project" value="InterPro"/>
</dbReference>
<dbReference type="PANTHER" id="PTHR34590">
    <property type="entry name" value="OS03G0124300 PROTEIN-RELATED"/>
    <property type="match status" value="1"/>
</dbReference>
<feature type="signal peptide" evidence="7">
    <location>
        <begin position="1"/>
        <end position="30"/>
    </location>
</feature>